<accession>A0A653CKE9</accession>
<evidence type="ECO:0000256" key="2">
    <source>
        <dbReference type="SAM" id="SignalP"/>
    </source>
</evidence>
<protein>
    <recommendedName>
        <fullName evidence="5">Spaetzle domain-containing protein</fullName>
    </recommendedName>
</protein>
<feature type="signal peptide" evidence="2">
    <location>
        <begin position="1"/>
        <end position="22"/>
    </location>
</feature>
<proteinExistence type="predicted"/>
<sequence length="299" mass="34458">MGNHVKMPWMCVVCVFMVLVTGFNGVDTVKAMTKEEKTREYQSMLLHECAKLYRPDRYLTQLPSLKLPYVGHMEIPINTGTIKPTPAMQTRAVTVVTKYVYKNPVCIKATKKKTCAMATAVKHKSGEDEIVTKEYLVEDKEQSQRNGKQADLNDEDDESVWSSNLLEAHYDPYEPYEDIQETRDETFNDFLAPSEVPLYSSRKNTKTPNLSGKKVYDMLIEDRLDQLETILPHYVRRRVYQTSTITMTKVLNNRRSMATLVVKNCIPPGYQFCVTKNKKRKSKVAQFTNNSNESLFYFG</sequence>
<reference evidence="3 4" key="1">
    <citation type="submission" date="2019-01" db="EMBL/GenBank/DDBJ databases">
        <authorList>
            <person name="Sayadi A."/>
        </authorList>
    </citation>
    <scope>NUCLEOTIDE SEQUENCE [LARGE SCALE GENOMIC DNA]</scope>
</reference>
<evidence type="ECO:0008006" key="5">
    <source>
        <dbReference type="Google" id="ProtNLM"/>
    </source>
</evidence>
<gene>
    <name evidence="3" type="ORF">CALMAC_LOCUS9863</name>
</gene>
<dbReference type="Proteomes" id="UP000410492">
    <property type="component" value="Unassembled WGS sequence"/>
</dbReference>
<name>A0A653CKE9_CALMS</name>
<evidence type="ECO:0000313" key="4">
    <source>
        <dbReference type="Proteomes" id="UP000410492"/>
    </source>
</evidence>
<feature type="chain" id="PRO_5024811729" description="Spaetzle domain-containing protein" evidence="2">
    <location>
        <begin position="23"/>
        <end position="299"/>
    </location>
</feature>
<evidence type="ECO:0000313" key="3">
    <source>
        <dbReference type="EMBL" id="VEN48388.1"/>
    </source>
</evidence>
<dbReference type="EMBL" id="CAACVG010008091">
    <property type="protein sequence ID" value="VEN48388.1"/>
    <property type="molecule type" value="Genomic_DNA"/>
</dbReference>
<dbReference type="AlphaFoldDB" id="A0A653CKE9"/>
<keyword evidence="2" id="KW-0732">Signal</keyword>
<dbReference type="OrthoDB" id="6780049at2759"/>
<keyword evidence="4" id="KW-1185">Reference proteome</keyword>
<evidence type="ECO:0000256" key="1">
    <source>
        <dbReference type="SAM" id="MobiDB-lite"/>
    </source>
</evidence>
<organism evidence="3 4">
    <name type="scientific">Callosobruchus maculatus</name>
    <name type="common">Southern cowpea weevil</name>
    <name type="synonym">Pulse bruchid</name>
    <dbReference type="NCBI Taxonomy" id="64391"/>
    <lineage>
        <taxon>Eukaryota</taxon>
        <taxon>Metazoa</taxon>
        <taxon>Ecdysozoa</taxon>
        <taxon>Arthropoda</taxon>
        <taxon>Hexapoda</taxon>
        <taxon>Insecta</taxon>
        <taxon>Pterygota</taxon>
        <taxon>Neoptera</taxon>
        <taxon>Endopterygota</taxon>
        <taxon>Coleoptera</taxon>
        <taxon>Polyphaga</taxon>
        <taxon>Cucujiformia</taxon>
        <taxon>Chrysomeloidea</taxon>
        <taxon>Chrysomelidae</taxon>
        <taxon>Bruchinae</taxon>
        <taxon>Bruchini</taxon>
        <taxon>Callosobruchus</taxon>
    </lineage>
</organism>
<feature type="region of interest" description="Disordered" evidence="1">
    <location>
        <begin position="137"/>
        <end position="158"/>
    </location>
</feature>